<reference evidence="2" key="1">
    <citation type="journal article" date="2022" name="bioRxiv">
        <title>Sequencing and chromosome-scale assembly of the giantPleurodeles waltlgenome.</title>
        <authorList>
            <person name="Brown T."/>
            <person name="Elewa A."/>
            <person name="Iarovenko S."/>
            <person name="Subramanian E."/>
            <person name="Araus A.J."/>
            <person name="Petzold A."/>
            <person name="Susuki M."/>
            <person name="Suzuki K.-i.T."/>
            <person name="Hayashi T."/>
            <person name="Toyoda A."/>
            <person name="Oliveira C."/>
            <person name="Osipova E."/>
            <person name="Leigh N.D."/>
            <person name="Simon A."/>
            <person name="Yun M.H."/>
        </authorList>
    </citation>
    <scope>NUCLEOTIDE SEQUENCE</scope>
    <source>
        <strain evidence="2">20211129_DDA</strain>
        <tissue evidence="2">Liver</tissue>
    </source>
</reference>
<feature type="compositionally biased region" description="Basic and acidic residues" evidence="1">
    <location>
        <begin position="26"/>
        <end position="36"/>
    </location>
</feature>
<comment type="caution">
    <text evidence="2">The sequence shown here is derived from an EMBL/GenBank/DDBJ whole genome shotgun (WGS) entry which is preliminary data.</text>
</comment>
<evidence type="ECO:0000313" key="3">
    <source>
        <dbReference type="Proteomes" id="UP001066276"/>
    </source>
</evidence>
<evidence type="ECO:0000313" key="2">
    <source>
        <dbReference type="EMBL" id="KAJ1169267.1"/>
    </source>
</evidence>
<protein>
    <submittedName>
        <fullName evidence="2">Uncharacterized protein</fullName>
    </submittedName>
</protein>
<accession>A0AAV7SYH2</accession>
<feature type="region of interest" description="Disordered" evidence="1">
    <location>
        <begin position="143"/>
        <end position="201"/>
    </location>
</feature>
<name>A0AAV7SYH2_PLEWA</name>
<feature type="compositionally biased region" description="Basic residues" evidence="1">
    <location>
        <begin position="37"/>
        <end position="48"/>
    </location>
</feature>
<feature type="region of interest" description="Disordered" evidence="1">
    <location>
        <begin position="69"/>
        <end position="93"/>
    </location>
</feature>
<dbReference type="AlphaFoldDB" id="A0AAV7SYH2"/>
<feature type="region of interest" description="Disordered" evidence="1">
    <location>
        <begin position="26"/>
        <end position="54"/>
    </location>
</feature>
<dbReference type="EMBL" id="JANPWB010000007">
    <property type="protein sequence ID" value="KAJ1169267.1"/>
    <property type="molecule type" value="Genomic_DNA"/>
</dbReference>
<organism evidence="2 3">
    <name type="scientific">Pleurodeles waltl</name>
    <name type="common">Iberian ribbed newt</name>
    <dbReference type="NCBI Taxonomy" id="8319"/>
    <lineage>
        <taxon>Eukaryota</taxon>
        <taxon>Metazoa</taxon>
        <taxon>Chordata</taxon>
        <taxon>Craniata</taxon>
        <taxon>Vertebrata</taxon>
        <taxon>Euteleostomi</taxon>
        <taxon>Amphibia</taxon>
        <taxon>Batrachia</taxon>
        <taxon>Caudata</taxon>
        <taxon>Salamandroidea</taxon>
        <taxon>Salamandridae</taxon>
        <taxon>Pleurodelinae</taxon>
        <taxon>Pleurodeles</taxon>
    </lineage>
</organism>
<sequence length="201" mass="21829">MGPLNLVPGAWLKWTPHRSLSSECRHRPREISDRAPRHAACRHSRGPRCRGDPLDWPQTRSVAWRIAKVAPRQATSDTEASKGPAGDGGVKRPGLLGDVISGAPRRAAHWPGWRLLGPWVPIRVCGPGVWNAEVGLRPTTCDAGATGGFEAQPDTKERSGQPPDRQSGERETGGLQQRHGGATLDQRKSKTGLVEQRPVYA</sequence>
<evidence type="ECO:0000256" key="1">
    <source>
        <dbReference type="SAM" id="MobiDB-lite"/>
    </source>
</evidence>
<proteinExistence type="predicted"/>
<gene>
    <name evidence="2" type="ORF">NDU88_001173</name>
</gene>
<dbReference type="Proteomes" id="UP001066276">
    <property type="component" value="Chromosome 4_1"/>
</dbReference>
<keyword evidence="3" id="KW-1185">Reference proteome</keyword>